<sequence>MQSSSVVVLGSAILLYGLSWPCDARGSDAYGLDSGLSNYSFPENFILGVSTAAFQIEGAWNEGGRGESIWDKFLHEHPTYTPDNSSADVAADSYHRFKDDVRIIRDLGVSTYRLSISWSRILPNGTDNYINAEGVQYYRNLFDELAKYNITPMVTLFHWDLPQMFMDLGGWTNPEMVDYFEDYARVAFNLFGDVVKIWTTINEPHQHCYNGYGTDYFAPALESYGVGEYLCDHYILLAHARVYHLYDREFRPKYKGKIGITLDAFWADPLDPTKEEDREAAERYMMMNLARYANPIYSAEGDYPAVVRARINTISQLQGFPRSRLPYFTAQEIEDLRGSSDFFGLNHYTTFLMTPSRMEKGWRVPSSDHDTGVRLSQNPAWPKPGAEWFSVYPPGFRKTINWITQKYGTKVPIIVTENGLSDFGGIKDYARVSYFNKYMYQMLLAMYEDGCNVQGYFAWTLMDDFEWKDGYVSKFGIYHVDFTSPERTRTPKLSALNYREIVRTRRINFDYIVPPKTASSNHI</sequence>
<evidence type="ECO:0000256" key="3">
    <source>
        <dbReference type="ARBA" id="ARBA00012744"/>
    </source>
</evidence>
<dbReference type="Proteomes" id="UP000653454">
    <property type="component" value="Unassembled WGS sequence"/>
</dbReference>
<dbReference type="SUPFAM" id="SSF51445">
    <property type="entry name" value="(Trans)glycosidases"/>
    <property type="match status" value="1"/>
</dbReference>
<keyword evidence="11" id="KW-1185">Reference proteome</keyword>
<evidence type="ECO:0000313" key="10">
    <source>
        <dbReference type="EMBL" id="CAG9132332.1"/>
    </source>
</evidence>
<evidence type="ECO:0000256" key="6">
    <source>
        <dbReference type="ARBA" id="ARBA00023295"/>
    </source>
</evidence>
<feature type="signal peptide" evidence="9">
    <location>
        <begin position="1"/>
        <end position="24"/>
    </location>
</feature>
<keyword evidence="6" id="KW-0326">Glycosidase</keyword>
<evidence type="ECO:0000256" key="5">
    <source>
        <dbReference type="ARBA" id="ARBA00023180"/>
    </source>
</evidence>
<comment type="caution">
    <text evidence="10">The sequence shown here is derived from an EMBL/GenBank/DDBJ whole genome shotgun (WGS) entry which is preliminary data.</text>
</comment>
<dbReference type="Gene3D" id="3.20.20.80">
    <property type="entry name" value="Glycosidases"/>
    <property type="match status" value="1"/>
</dbReference>
<evidence type="ECO:0000256" key="4">
    <source>
        <dbReference type="ARBA" id="ARBA00022801"/>
    </source>
</evidence>
<keyword evidence="9" id="KW-0732">Signal</keyword>
<dbReference type="InterPro" id="IPR001360">
    <property type="entry name" value="Glyco_hydro_1"/>
</dbReference>
<dbReference type="GO" id="GO:0005975">
    <property type="term" value="P:carbohydrate metabolic process"/>
    <property type="evidence" value="ECO:0007669"/>
    <property type="project" value="InterPro"/>
</dbReference>
<dbReference type="InterPro" id="IPR017853">
    <property type="entry name" value="GH"/>
</dbReference>
<evidence type="ECO:0000256" key="2">
    <source>
        <dbReference type="ARBA" id="ARBA00011738"/>
    </source>
</evidence>
<feature type="active site" description="Nucleophile" evidence="7">
    <location>
        <position position="417"/>
    </location>
</feature>
<dbReference type="Pfam" id="PF00232">
    <property type="entry name" value="Glyco_hydro_1"/>
    <property type="match status" value="1"/>
</dbReference>
<comment type="subunit">
    <text evidence="2">Homodimer.</text>
</comment>
<proteinExistence type="inferred from homology"/>
<reference evidence="10" key="1">
    <citation type="submission" date="2020-11" db="EMBL/GenBank/DDBJ databases">
        <authorList>
            <person name="Whiteford S."/>
        </authorList>
    </citation>
    <scope>NUCLEOTIDE SEQUENCE</scope>
</reference>
<organism evidence="10 11">
    <name type="scientific">Plutella xylostella</name>
    <name type="common">Diamondback moth</name>
    <name type="synonym">Plutella maculipennis</name>
    <dbReference type="NCBI Taxonomy" id="51655"/>
    <lineage>
        <taxon>Eukaryota</taxon>
        <taxon>Metazoa</taxon>
        <taxon>Ecdysozoa</taxon>
        <taxon>Arthropoda</taxon>
        <taxon>Hexapoda</taxon>
        <taxon>Insecta</taxon>
        <taxon>Pterygota</taxon>
        <taxon>Neoptera</taxon>
        <taxon>Endopterygota</taxon>
        <taxon>Lepidoptera</taxon>
        <taxon>Glossata</taxon>
        <taxon>Ditrysia</taxon>
        <taxon>Yponomeutoidea</taxon>
        <taxon>Plutellidae</taxon>
        <taxon>Plutella</taxon>
    </lineage>
</organism>
<evidence type="ECO:0000256" key="7">
    <source>
        <dbReference type="PROSITE-ProRule" id="PRU10055"/>
    </source>
</evidence>
<gene>
    <name evidence="10" type="ORF">PLXY2_LOCUS10632</name>
</gene>
<evidence type="ECO:0000256" key="1">
    <source>
        <dbReference type="ARBA" id="ARBA00010838"/>
    </source>
</evidence>
<name>A0A8S4G065_PLUXY</name>
<keyword evidence="4" id="KW-0378">Hydrolase</keyword>
<dbReference type="EC" id="3.2.1.21" evidence="3"/>
<dbReference type="AlphaFoldDB" id="A0A8S4G065"/>
<dbReference type="PANTHER" id="PTHR10353">
    <property type="entry name" value="GLYCOSYL HYDROLASE"/>
    <property type="match status" value="1"/>
</dbReference>
<feature type="chain" id="PRO_5035773714" description="beta-glucosidase" evidence="9">
    <location>
        <begin position="25"/>
        <end position="523"/>
    </location>
</feature>
<dbReference type="PROSITE" id="PS00572">
    <property type="entry name" value="GLYCOSYL_HYDROL_F1_1"/>
    <property type="match status" value="1"/>
</dbReference>
<protein>
    <recommendedName>
        <fullName evidence="3">beta-glucosidase</fullName>
        <ecNumber evidence="3">3.2.1.21</ecNumber>
    </recommendedName>
</protein>
<dbReference type="GO" id="GO:0008422">
    <property type="term" value="F:beta-glucosidase activity"/>
    <property type="evidence" value="ECO:0007669"/>
    <property type="project" value="TreeGrafter"/>
</dbReference>
<dbReference type="EMBL" id="CAJHNJ030000048">
    <property type="protein sequence ID" value="CAG9132332.1"/>
    <property type="molecule type" value="Genomic_DNA"/>
</dbReference>
<dbReference type="PRINTS" id="PR00131">
    <property type="entry name" value="GLHYDRLASE1"/>
</dbReference>
<evidence type="ECO:0000256" key="9">
    <source>
        <dbReference type="SAM" id="SignalP"/>
    </source>
</evidence>
<accession>A0A8S4G065</accession>
<dbReference type="InterPro" id="IPR018120">
    <property type="entry name" value="Glyco_hydro_1_AS"/>
</dbReference>
<keyword evidence="5" id="KW-0325">Glycoprotein</keyword>
<evidence type="ECO:0000256" key="8">
    <source>
        <dbReference type="RuleBase" id="RU003690"/>
    </source>
</evidence>
<dbReference type="FunFam" id="3.20.20.80:FF:000013">
    <property type="entry name" value="lactase-phlorizin hydrolase"/>
    <property type="match status" value="1"/>
</dbReference>
<evidence type="ECO:0000313" key="11">
    <source>
        <dbReference type="Proteomes" id="UP000653454"/>
    </source>
</evidence>
<dbReference type="PANTHER" id="PTHR10353:SF36">
    <property type="entry name" value="LP05116P"/>
    <property type="match status" value="1"/>
</dbReference>
<comment type="similarity">
    <text evidence="1 8">Belongs to the glycosyl hydrolase 1 family.</text>
</comment>